<accession>A0A7J3X9C4</accession>
<dbReference type="Pfam" id="PF01966">
    <property type="entry name" value="HD"/>
    <property type="match status" value="1"/>
</dbReference>
<gene>
    <name evidence="3" type="ORF">ENM88_08510</name>
</gene>
<sequence>MLPRGGGWKPPLSDGRLGDALATFAQSSGYAYSLLQGFDEALHAQVGCGSEANATPIEHSHASPPGSRDAQRCYLPVDVGYYLPRRVLEPHLGEAYTKLPGSPQSRGGEVLEHQLARRNRLVLEFTACIQGVRIRLLREGVYWSSCPDSELLTNLAKRGLSLVVDLTEDECRYELPPGLERLSYPIPDFSFTAHEGVYLRVLKPLVRAISEGRVVLVHCRGGIGRSGAVSAMLLVLLDRMPLESAVKAVKAKSGGEWMPAQELAVRWFERVVSTLGVGFLEELLSFLERRRELSKAIEDAATLNHLSTVANISLDVLEVLQPEYRFEEKHLASAYAAGLLHDLGRLAAADKHHVVGARIAEEFESHRVDRKLVVKAVYHHRRRTDLLGDAELAAMGPHAQVVVAAVRAADTFEDAYRGAGCYRGITRKGRALVVELPAESSGCYIDTDRLSEKFRPLRELTRLRVEVDYV</sequence>
<organism evidence="3">
    <name type="scientific">Thermofilum pendens</name>
    <dbReference type="NCBI Taxonomy" id="2269"/>
    <lineage>
        <taxon>Archaea</taxon>
        <taxon>Thermoproteota</taxon>
        <taxon>Thermoprotei</taxon>
        <taxon>Thermofilales</taxon>
        <taxon>Thermofilaceae</taxon>
        <taxon>Thermofilum</taxon>
    </lineage>
</organism>
<comment type="caution">
    <text evidence="3">The sequence shown here is derived from an EMBL/GenBank/DDBJ whole genome shotgun (WGS) entry which is preliminary data.</text>
</comment>
<feature type="domain" description="Tyrosine specific protein phosphatases" evidence="2">
    <location>
        <begin position="196"/>
        <end position="264"/>
    </location>
</feature>
<evidence type="ECO:0000313" key="3">
    <source>
        <dbReference type="EMBL" id="HHP05764.1"/>
    </source>
</evidence>
<evidence type="ECO:0000259" key="2">
    <source>
        <dbReference type="PROSITE" id="PS50056"/>
    </source>
</evidence>
<dbReference type="GO" id="GO:0016787">
    <property type="term" value="F:hydrolase activity"/>
    <property type="evidence" value="ECO:0007669"/>
    <property type="project" value="UniProtKB-KW"/>
</dbReference>
<evidence type="ECO:0000256" key="1">
    <source>
        <dbReference type="ARBA" id="ARBA00022801"/>
    </source>
</evidence>
<dbReference type="SUPFAM" id="SSF109604">
    <property type="entry name" value="HD-domain/PDEase-like"/>
    <property type="match status" value="1"/>
</dbReference>
<dbReference type="InterPro" id="IPR000387">
    <property type="entry name" value="Tyr_Pase_dom"/>
</dbReference>
<dbReference type="CDD" id="cd00077">
    <property type="entry name" value="HDc"/>
    <property type="match status" value="1"/>
</dbReference>
<dbReference type="EMBL" id="DRZM01000232">
    <property type="protein sequence ID" value="HHP05764.1"/>
    <property type="molecule type" value="Genomic_DNA"/>
</dbReference>
<dbReference type="InterPro" id="IPR016130">
    <property type="entry name" value="Tyr_Pase_AS"/>
</dbReference>
<dbReference type="InterPro" id="IPR003607">
    <property type="entry name" value="HD/PDEase_dom"/>
</dbReference>
<dbReference type="AlphaFoldDB" id="A0A7J3X9C4"/>
<dbReference type="PROSITE" id="PS00383">
    <property type="entry name" value="TYR_PHOSPHATASE_1"/>
    <property type="match status" value="1"/>
</dbReference>
<reference evidence="3" key="1">
    <citation type="journal article" date="2020" name="mSystems">
        <title>Genome- and Community-Level Interaction Insights into Carbon Utilization and Element Cycling Functions of Hydrothermarchaeota in Hydrothermal Sediment.</title>
        <authorList>
            <person name="Zhou Z."/>
            <person name="Liu Y."/>
            <person name="Xu W."/>
            <person name="Pan J."/>
            <person name="Luo Z.H."/>
            <person name="Li M."/>
        </authorList>
    </citation>
    <scope>NUCLEOTIDE SEQUENCE [LARGE SCALE GENOMIC DNA]</scope>
    <source>
        <strain evidence="3">SpSt-1125</strain>
    </source>
</reference>
<name>A0A7J3X9C4_THEPE</name>
<dbReference type="SMART" id="SM00195">
    <property type="entry name" value="DSPc"/>
    <property type="match status" value="1"/>
</dbReference>
<dbReference type="InterPro" id="IPR020422">
    <property type="entry name" value="TYR_PHOSPHATASE_DUAL_dom"/>
</dbReference>
<dbReference type="Gene3D" id="3.90.190.10">
    <property type="entry name" value="Protein tyrosine phosphatase superfamily"/>
    <property type="match status" value="1"/>
</dbReference>
<dbReference type="InterPro" id="IPR029021">
    <property type="entry name" value="Prot-tyrosine_phosphatase-like"/>
</dbReference>
<proteinExistence type="predicted"/>
<dbReference type="PROSITE" id="PS50056">
    <property type="entry name" value="TYR_PHOSPHATASE_2"/>
    <property type="match status" value="1"/>
</dbReference>
<dbReference type="Pfam" id="PF22785">
    <property type="entry name" value="Tc-R-P"/>
    <property type="match status" value="1"/>
</dbReference>
<keyword evidence="1" id="KW-0378">Hydrolase</keyword>
<dbReference type="InterPro" id="IPR006674">
    <property type="entry name" value="HD_domain"/>
</dbReference>
<protein>
    <submittedName>
        <fullName evidence="3">HD domain-containing protein</fullName>
    </submittedName>
</protein>
<dbReference type="Gene3D" id="1.10.3210.10">
    <property type="entry name" value="Hypothetical protein af1432"/>
    <property type="match status" value="1"/>
</dbReference>
<dbReference type="SUPFAM" id="SSF52799">
    <property type="entry name" value="(Phosphotyrosine protein) phosphatases II"/>
    <property type="match status" value="1"/>
</dbReference>